<sequence length="196" mass="22851">MQNLTNLTDQQLVELYLEGNNEAFDTLLTRHQSKVFSYIMHIVKNKDVADDIFQDTFIKIIMTLKQGRYTETGKFGSWLTRIAHNLIIDYYRQSKSENNVSTDEYSADLMNRRDLCDDNIEDHLVIDQIHADVRNLIEALPDSQREVLKMRYYNDMSFKEIADATGVSINTALGRMRYAILNMRRIAEEKSIELTA</sequence>
<evidence type="ECO:0000313" key="9">
    <source>
        <dbReference type="Proteomes" id="UP000297031"/>
    </source>
</evidence>
<dbReference type="PANTHER" id="PTHR43133:SF8">
    <property type="entry name" value="RNA POLYMERASE SIGMA FACTOR HI_1459-RELATED"/>
    <property type="match status" value="1"/>
</dbReference>
<dbReference type="RefSeq" id="WP_136409773.1">
    <property type="nucleotide sequence ID" value="NZ_CP039393.1"/>
</dbReference>
<dbReference type="InterPro" id="IPR013325">
    <property type="entry name" value="RNA_pol_sigma_r2"/>
</dbReference>
<reference evidence="8 9" key="1">
    <citation type="submission" date="2019-02" db="EMBL/GenBank/DDBJ databases">
        <title>Isolation and identification of novel species under the genus Muribaculum.</title>
        <authorList>
            <person name="Miyake S."/>
            <person name="Ding Y."/>
            <person name="Low A."/>
            <person name="Soh M."/>
            <person name="Seedorf H."/>
        </authorList>
    </citation>
    <scope>NUCLEOTIDE SEQUENCE [LARGE SCALE GENOMIC DNA]</scope>
    <source>
        <strain evidence="8 9">TLL-A4</strain>
    </source>
</reference>
<keyword evidence="2" id="KW-0805">Transcription regulation</keyword>
<evidence type="ECO:0000256" key="2">
    <source>
        <dbReference type="ARBA" id="ARBA00023015"/>
    </source>
</evidence>
<dbReference type="InterPro" id="IPR036388">
    <property type="entry name" value="WH-like_DNA-bd_sf"/>
</dbReference>
<evidence type="ECO:0000256" key="1">
    <source>
        <dbReference type="ARBA" id="ARBA00010641"/>
    </source>
</evidence>
<evidence type="ECO:0000256" key="3">
    <source>
        <dbReference type="ARBA" id="ARBA00023082"/>
    </source>
</evidence>
<dbReference type="Gene3D" id="1.10.1740.10">
    <property type="match status" value="1"/>
</dbReference>
<dbReference type="InterPro" id="IPR039425">
    <property type="entry name" value="RNA_pol_sigma-70-like"/>
</dbReference>
<proteinExistence type="inferred from homology"/>
<evidence type="ECO:0000256" key="4">
    <source>
        <dbReference type="ARBA" id="ARBA00023125"/>
    </source>
</evidence>
<gene>
    <name evidence="8" type="ORF">E7746_02905</name>
</gene>
<dbReference type="GO" id="GO:0003677">
    <property type="term" value="F:DNA binding"/>
    <property type="evidence" value="ECO:0007669"/>
    <property type="project" value="UniProtKB-KW"/>
</dbReference>
<keyword evidence="9" id="KW-1185">Reference proteome</keyword>
<dbReference type="Pfam" id="PF04542">
    <property type="entry name" value="Sigma70_r2"/>
    <property type="match status" value="1"/>
</dbReference>
<dbReference type="KEGG" id="mgod:E7746_02905"/>
<dbReference type="OrthoDB" id="9790423at2"/>
<dbReference type="Pfam" id="PF08281">
    <property type="entry name" value="Sigma70_r4_2"/>
    <property type="match status" value="1"/>
</dbReference>
<evidence type="ECO:0000256" key="5">
    <source>
        <dbReference type="ARBA" id="ARBA00023163"/>
    </source>
</evidence>
<feature type="domain" description="RNA polymerase sigma-70 region 2" evidence="6">
    <location>
        <begin position="27"/>
        <end position="95"/>
    </location>
</feature>
<dbReference type="EMBL" id="CP039393">
    <property type="protein sequence ID" value="QCD34900.1"/>
    <property type="molecule type" value="Genomic_DNA"/>
</dbReference>
<evidence type="ECO:0000259" key="7">
    <source>
        <dbReference type="Pfam" id="PF08281"/>
    </source>
</evidence>
<dbReference type="InterPro" id="IPR014284">
    <property type="entry name" value="RNA_pol_sigma-70_dom"/>
</dbReference>
<feature type="domain" description="RNA polymerase sigma factor 70 region 4 type 2" evidence="7">
    <location>
        <begin position="132"/>
        <end position="171"/>
    </location>
</feature>
<dbReference type="CDD" id="cd06171">
    <property type="entry name" value="Sigma70_r4"/>
    <property type="match status" value="1"/>
</dbReference>
<accession>A0A4P7VC98</accession>
<dbReference type="SUPFAM" id="SSF88946">
    <property type="entry name" value="Sigma2 domain of RNA polymerase sigma factors"/>
    <property type="match status" value="1"/>
</dbReference>
<keyword evidence="4" id="KW-0238">DNA-binding</keyword>
<comment type="similarity">
    <text evidence="1">Belongs to the sigma-70 factor family. ECF subfamily.</text>
</comment>
<dbReference type="PANTHER" id="PTHR43133">
    <property type="entry name" value="RNA POLYMERASE ECF-TYPE SIGMA FACTO"/>
    <property type="match status" value="1"/>
</dbReference>
<keyword evidence="5" id="KW-0804">Transcription</keyword>
<dbReference type="InterPro" id="IPR007627">
    <property type="entry name" value="RNA_pol_sigma70_r2"/>
</dbReference>
<organism evidence="8 9">
    <name type="scientific">Muribaculum gordoncarteri</name>
    <dbReference type="NCBI Taxonomy" id="2530390"/>
    <lineage>
        <taxon>Bacteria</taxon>
        <taxon>Pseudomonadati</taxon>
        <taxon>Bacteroidota</taxon>
        <taxon>Bacteroidia</taxon>
        <taxon>Bacteroidales</taxon>
        <taxon>Muribaculaceae</taxon>
        <taxon>Muribaculum</taxon>
    </lineage>
</organism>
<dbReference type="AlphaFoldDB" id="A0A4P7VC98"/>
<evidence type="ECO:0000259" key="6">
    <source>
        <dbReference type="Pfam" id="PF04542"/>
    </source>
</evidence>
<dbReference type="SUPFAM" id="SSF88659">
    <property type="entry name" value="Sigma3 and sigma4 domains of RNA polymerase sigma factors"/>
    <property type="match status" value="1"/>
</dbReference>
<dbReference type="InterPro" id="IPR013324">
    <property type="entry name" value="RNA_pol_sigma_r3/r4-like"/>
</dbReference>
<keyword evidence="3" id="KW-0731">Sigma factor</keyword>
<name>A0A4P7VC98_9BACT</name>
<dbReference type="Proteomes" id="UP000297031">
    <property type="component" value="Chromosome"/>
</dbReference>
<dbReference type="GO" id="GO:0006352">
    <property type="term" value="P:DNA-templated transcription initiation"/>
    <property type="evidence" value="ECO:0007669"/>
    <property type="project" value="InterPro"/>
</dbReference>
<protein>
    <submittedName>
        <fullName evidence="8">Sigma-70 family RNA polymerase sigma factor</fullName>
    </submittedName>
</protein>
<dbReference type="InterPro" id="IPR013249">
    <property type="entry name" value="RNA_pol_sigma70_r4_t2"/>
</dbReference>
<dbReference type="Gene3D" id="1.10.10.10">
    <property type="entry name" value="Winged helix-like DNA-binding domain superfamily/Winged helix DNA-binding domain"/>
    <property type="match status" value="1"/>
</dbReference>
<dbReference type="NCBIfam" id="TIGR02937">
    <property type="entry name" value="sigma70-ECF"/>
    <property type="match status" value="1"/>
</dbReference>
<evidence type="ECO:0000313" key="8">
    <source>
        <dbReference type="EMBL" id="QCD34900.1"/>
    </source>
</evidence>
<dbReference type="GO" id="GO:0016987">
    <property type="term" value="F:sigma factor activity"/>
    <property type="evidence" value="ECO:0007669"/>
    <property type="project" value="UniProtKB-KW"/>
</dbReference>